<dbReference type="RefSeq" id="WP_124171382.1">
    <property type="nucleotide sequence ID" value="NZ_BBQK01000005.1"/>
</dbReference>
<dbReference type="EMBL" id="WOAD01000041">
    <property type="protein sequence ID" value="MUI39063.1"/>
    <property type="molecule type" value="Genomic_DNA"/>
</dbReference>
<sequence>MPDFRIVEIVFDDTKVYYRYETVGASTIGGEQTPAYQQDIILNHFRSAAGYRGSPTKVESAALVASKAVGRVVQTLSGSKAQARSTKNAWVTKAHADGNYEVLNTQSR</sequence>
<reference evidence="1 2" key="1">
    <citation type="submission" date="2019-11" db="EMBL/GenBank/DDBJ databases">
        <title>Genomes of ocular Pseudomonas aeruginosa isolates.</title>
        <authorList>
            <person name="Khan M."/>
            <person name="Rice S.A."/>
            <person name="Willcox M.D.P."/>
            <person name="Stapleton F."/>
        </authorList>
    </citation>
    <scope>NUCLEOTIDE SEQUENCE [LARGE SCALE GENOMIC DNA]</scope>
    <source>
        <strain evidence="1 2">PA221</strain>
    </source>
</reference>
<name>A0A844NTZ6_PSEAI</name>
<dbReference type="Proteomes" id="UP000433532">
    <property type="component" value="Unassembled WGS sequence"/>
</dbReference>
<proteinExistence type="predicted"/>
<comment type="caution">
    <text evidence="1">The sequence shown here is derived from an EMBL/GenBank/DDBJ whole genome shotgun (WGS) entry which is preliminary data.</text>
</comment>
<gene>
    <name evidence="1" type="ORF">GNQ48_29085</name>
</gene>
<organism evidence="1 2">
    <name type="scientific">Pseudomonas aeruginosa</name>
    <dbReference type="NCBI Taxonomy" id="287"/>
    <lineage>
        <taxon>Bacteria</taxon>
        <taxon>Pseudomonadati</taxon>
        <taxon>Pseudomonadota</taxon>
        <taxon>Gammaproteobacteria</taxon>
        <taxon>Pseudomonadales</taxon>
        <taxon>Pseudomonadaceae</taxon>
        <taxon>Pseudomonas</taxon>
    </lineage>
</organism>
<evidence type="ECO:0000313" key="2">
    <source>
        <dbReference type="Proteomes" id="UP000433532"/>
    </source>
</evidence>
<accession>A0A844NTZ6</accession>
<protein>
    <submittedName>
        <fullName evidence="1">Uncharacterized protein</fullName>
    </submittedName>
</protein>
<evidence type="ECO:0000313" key="1">
    <source>
        <dbReference type="EMBL" id="MUI39063.1"/>
    </source>
</evidence>
<dbReference type="AlphaFoldDB" id="A0A844NTZ6"/>